<dbReference type="GO" id="GO:0034440">
    <property type="term" value="P:lipid oxidation"/>
    <property type="evidence" value="ECO:0007669"/>
    <property type="project" value="InterPro"/>
</dbReference>
<dbReference type="SUPFAM" id="SSF54373">
    <property type="entry name" value="FAD-linked reductases, C-terminal domain"/>
    <property type="match status" value="1"/>
</dbReference>
<dbReference type="Gene3D" id="1.20.245.10">
    <property type="entry name" value="Lipoxygenase-1, Domain 5"/>
    <property type="match status" value="1"/>
</dbReference>
<dbReference type="GO" id="GO:0016702">
    <property type="term" value="F:oxidoreductase activity, acting on single donors with incorporation of molecular oxygen, incorporation of two atoms of oxygen"/>
    <property type="evidence" value="ECO:0007669"/>
    <property type="project" value="InterPro"/>
</dbReference>
<dbReference type="InterPro" id="IPR036226">
    <property type="entry name" value="LipOase_C_sf"/>
</dbReference>
<protein>
    <submittedName>
        <fullName evidence="4">Flavin containing amine oxidoreductase</fullName>
    </submittedName>
</protein>
<feature type="domain" description="Lipoxygenase" evidence="3">
    <location>
        <begin position="1032"/>
        <end position="1315"/>
    </location>
</feature>
<dbReference type="RefSeq" id="WP_177307184.1">
    <property type="nucleotide sequence ID" value="NZ_FPBO01000011.1"/>
</dbReference>
<dbReference type="STRING" id="1035707.SAMN05216552_1011115"/>
<dbReference type="InterPro" id="IPR002937">
    <property type="entry name" value="Amino_oxidase"/>
</dbReference>
<gene>
    <name evidence="4" type="ORF">SAMN05216552_1011115</name>
</gene>
<organism evidence="4 5">
    <name type="scientific">Pseudoduganella namucuonensis</name>
    <dbReference type="NCBI Taxonomy" id="1035707"/>
    <lineage>
        <taxon>Bacteria</taxon>
        <taxon>Pseudomonadati</taxon>
        <taxon>Pseudomonadota</taxon>
        <taxon>Betaproteobacteria</taxon>
        <taxon>Burkholderiales</taxon>
        <taxon>Oxalobacteraceae</taxon>
        <taxon>Telluria group</taxon>
        <taxon>Pseudoduganella</taxon>
    </lineage>
</organism>
<evidence type="ECO:0000259" key="3">
    <source>
        <dbReference type="PROSITE" id="PS51393"/>
    </source>
</evidence>
<dbReference type="PROSITE" id="PS51393">
    <property type="entry name" value="LIPOXYGENASE_3"/>
    <property type="match status" value="1"/>
</dbReference>
<accession>A0A1I7JGD3</accession>
<proteinExistence type="predicted"/>
<dbReference type="SUPFAM" id="SSF48484">
    <property type="entry name" value="Lipoxigenase"/>
    <property type="match status" value="1"/>
</dbReference>
<evidence type="ECO:0000256" key="1">
    <source>
        <dbReference type="ARBA" id="ARBA00022723"/>
    </source>
</evidence>
<dbReference type="InterPro" id="IPR000907">
    <property type="entry name" value="LipOase"/>
</dbReference>
<keyword evidence="5" id="KW-1185">Reference proteome</keyword>
<dbReference type="Proteomes" id="UP000199391">
    <property type="component" value="Unassembled WGS sequence"/>
</dbReference>
<dbReference type="Pfam" id="PF01593">
    <property type="entry name" value="Amino_oxidase"/>
    <property type="match status" value="2"/>
</dbReference>
<evidence type="ECO:0000313" key="5">
    <source>
        <dbReference type="Proteomes" id="UP000199391"/>
    </source>
</evidence>
<reference evidence="5" key="1">
    <citation type="submission" date="2016-10" db="EMBL/GenBank/DDBJ databases">
        <authorList>
            <person name="Varghese N."/>
            <person name="Submissions S."/>
        </authorList>
    </citation>
    <scope>NUCLEOTIDE SEQUENCE [LARGE SCALE GENOMIC DNA]</scope>
    <source>
        <strain evidence="5">CGMCC 1.11014</strain>
    </source>
</reference>
<dbReference type="Gene3D" id="1.10.10.1620">
    <property type="match status" value="1"/>
</dbReference>
<keyword evidence="1" id="KW-0479">Metal-binding</keyword>
<dbReference type="PANTHER" id="PTHR11771">
    <property type="entry name" value="LIPOXYGENASE"/>
    <property type="match status" value="1"/>
</dbReference>
<dbReference type="SUPFAM" id="SSF51905">
    <property type="entry name" value="FAD/NAD(P)-binding domain"/>
    <property type="match status" value="1"/>
</dbReference>
<dbReference type="Pfam" id="PF00305">
    <property type="entry name" value="Lipoxygenase"/>
    <property type="match status" value="1"/>
</dbReference>
<evidence type="ECO:0000256" key="2">
    <source>
        <dbReference type="ARBA" id="ARBA00023002"/>
    </source>
</evidence>
<dbReference type="EMBL" id="FPBO01000011">
    <property type="protein sequence ID" value="SFU84228.1"/>
    <property type="molecule type" value="Genomic_DNA"/>
</dbReference>
<keyword evidence="2" id="KW-0560">Oxidoreductase</keyword>
<dbReference type="InterPro" id="IPR036188">
    <property type="entry name" value="FAD/NAD-bd_sf"/>
</dbReference>
<sequence>MSYLSFDASAARPAAPAGSLRSAYSNWLIANNGGRYRATVKAQLTRANLRRQQAALTAASPGDAAGEAKIGTIGIVGGGFAGLFSGLILQSLGIDCELFESSDRVGGRISTWYSSDYSPHDKDKAGLYGEMGGMRLPQFSADMLPVQQLGLAVNAVLERNGMRDLQVYWRKFYYNSPAQRMRYNDMPTFTTAADAGLASFNFDQARGGNVPEVWFTEKTDANGQAYLPINQILGQVNQPFIDAINRSFAEGFAMLMEYDQYSMWDYLTTVFTLGDLQQYYDPAMGAKSDLLPWPVVSFLETTNVGTGMYSVSFVEMVIAVYDWGGSKNPYQPSDPNIYMLTVDKGMQCFPDACHAVLDLEDGVLPEDGKLAQIQVGMLPAEPGGPYSYTAPNLTPDARPPFHTAAARADAPQTAPRAPKRKQRVFLKHKVVGLQYDPTLYPGQGGMKVQLRDLATEDAPLVEKQYPYVISTLPNGAYLNGEFKTDLLERISFDKAQAIRECEYMPAFKAFLTFKTQFWAKLGERQDQGLGAASTDRPNRQIIYPSYGYDATGGVLQVYCWAQDAQKLGALDDRARVAECLKGIAYLYPDVDVEAEFSGYHDGKTTKTWFWDEHAGGGAFALFNPGQFKNIYPALLTPEFDGCLNFAGECCSVHHGWIVGALDSAYNAVYHVLQQAGAHDKIRRMEETWGGYAPPDISGDAATASRMEYAFRYNEVDRKASSVAPGAAASIYGDSDYEFTGQVPAFIADFDKAPQSMKRTAKDKQVLQMLNNQWGDNVALRARAEEGAPAKPGPAASAVERLEAIYYGNNFQTIPAPRFWLKDDDEFARQQVAGFMPNLLTAVSPQDVRDLIESADIRDAGALGPIENIDYVADYRKFLRACTVTPERYYLPKPIVFFTVSGEGELMPAAIQLEHSGELFTPGMPNAENAWLLAKMLTNCAGQTLHDVGFHQLLTHQICAMVSVALFSEEVFNPAGSPPSAFAFQEHPVFKLLRPHVSKALEFQQTIYNRDYHPGLPDFPATRQTNGAPGVYNLGFVYDLIFSCGRIGNYQLQDRIYNDTDFRFLELALPADATKRGVRDTPFSYPYVHDAALWYDAIAGFTGRFVDACYPGGDRAVADDVQLQRFFAKLIPAFNHVDGVTQARRFPAEVVTTGALKEVLAMFVWQFSVQHTVVNDGAYNQAAFVPNASTLMYAPPAGKPSSQWSADDVINCLPSNAVQYPSLGGMNFMDVQINASVTGQGPYPETVWGRMTLEPSIDVLQDSYAFGDTGLRAIVDNFYQETRNIGDAIALRQAKDVARYVALRPGATAIPQTVVFDLITPANVMNTIQT</sequence>
<dbReference type="Gene3D" id="3.50.50.60">
    <property type="entry name" value="FAD/NAD(P)-binding domain"/>
    <property type="match status" value="1"/>
</dbReference>
<dbReference type="InterPro" id="IPR013819">
    <property type="entry name" value="LipOase_C"/>
</dbReference>
<evidence type="ECO:0000313" key="4">
    <source>
        <dbReference type="EMBL" id="SFU84228.1"/>
    </source>
</evidence>
<name>A0A1I7JGD3_9BURK</name>
<dbReference type="Gene3D" id="3.90.660.10">
    <property type="match status" value="2"/>
</dbReference>
<dbReference type="GO" id="GO:0046872">
    <property type="term" value="F:metal ion binding"/>
    <property type="evidence" value="ECO:0007669"/>
    <property type="project" value="UniProtKB-KW"/>
</dbReference>